<keyword evidence="4" id="KW-0862">Zinc</keyword>
<dbReference type="NCBIfam" id="NF004315">
    <property type="entry name" value="PRK05710.1-4"/>
    <property type="match status" value="1"/>
</dbReference>
<evidence type="ECO:0000313" key="9">
    <source>
        <dbReference type="EMBL" id="GEN63414.1"/>
    </source>
</evidence>
<protein>
    <submittedName>
        <fullName evidence="9">tRNA glutamyl-Q(34) synthetase GluQRS</fullName>
    </submittedName>
</protein>
<evidence type="ECO:0000256" key="7">
    <source>
        <dbReference type="RuleBase" id="RU363037"/>
    </source>
</evidence>
<dbReference type="OrthoDB" id="9807503at2"/>
<dbReference type="InterPro" id="IPR014729">
    <property type="entry name" value="Rossmann-like_a/b/a_fold"/>
</dbReference>
<keyword evidence="3 7" id="KW-0547">Nucleotide-binding</keyword>
<comment type="caution">
    <text evidence="9">The sequence shown here is derived from an EMBL/GenBank/DDBJ whole genome shotgun (WGS) entry which is preliminary data.</text>
</comment>
<sequence>MASELCPSRGVVTRFAPSPTGPLHLGHVAAGFFAARHAAPSGRFLLRIEDIDMRRCRQQFIDETLEDLAWAGLHWSGAVIRQSGRMGLYRETLEVLTDRDLVYPCFCTRSEIAREVAEAASAPHHAPDGSLVYPGTCRSLDAATRVRRIAAGEPYALRLDVRRAMAEIGDGPLTFREADRGDVVCDPLAFGDVVLARRDIPASYNLCVTQDDAAQGITLVTRGEDLRDVTAIHRLLQELMGWPAPDYMFHPLLCDAMGRRLSKRDGALSIRAMREAGMTAGAVRAAAGVGLLSEG</sequence>
<evidence type="ECO:0000256" key="5">
    <source>
        <dbReference type="ARBA" id="ARBA00022840"/>
    </source>
</evidence>
<reference evidence="9 10" key="1">
    <citation type="submission" date="2019-07" db="EMBL/GenBank/DDBJ databases">
        <title>Whole genome shotgun sequence of Acetobacter oeni NBRC 105207.</title>
        <authorList>
            <person name="Hosoyama A."/>
            <person name="Uohara A."/>
            <person name="Ohji S."/>
            <person name="Ichikawa N."/>
        </authorList>
    </citation>
    <scope>NUCLEOTIDE SEQUENCE [LARGE SCALE GENOMIC DNA]</scope>
    <source>
        <strain evidence="9 10">NBRC 105207</strain>
    </source>
</reference>
<keyword evidence="10" id="KW-1185">Reference proteome</keyword>
<dbReference type="GO" id="GO:0004818">
    <property type="term" value="F:glutamate-tRNA ligase activity"/>
    <property type="evidence" value="ECO:0007669"/>
    <property type="project" value="TreeGrafter"/>
</dbReference>
<dbReference type="GO" id="GO:0005829">
    <property type="term" value="C:cytosol"/>
    <property type="evidence" value="ECO:0007669"/>
    <property type="project" value="TreeGrafter"/>
</dbReference>
<dbReference type="PANTHER" id="PTHR43311">
    <property type="entry name" value="GLUTAMATE--TRNA LIGASE"/>
    <property type="match status" value="1"/>
</dbReference>
<gene>
    <name evidence="9" type="ORF">AOE01nite_16380</name>
</gene>
<dbReference type="PANTHER" id="PTHR43311:SF1">
    <property type="entry name" value="GLUTAMYL-Q TRNA(ASP) SYNTHETASE"/>
    <property type="match status" value="1"/>
</dbReference>
<organism evidence="9 10">
    <name type="scientific">Acetobacter oeni</name>
    <dbReference type="NCBI Taxonomy" id="304077"/>
    <lineage>
        <taxon>Bacteria</taxon>
        <taxon>Pseudomonadati</taxon>
        <taxon>Pseudomonadota</taxon>
        <taxon>Alphaproteobacteria</taxon>
        <taxon>Acetobacterales</taxon>
        <taxon>Acetobacteraceae</taxon>
        <taxon>Acetobacter</taxon>
    </lineage>
</organism>
<evidence type="ECO:0000256" key="3">
    <source>
        <dbReference type="ARBA" id="ARBA00022741"/>
    </source>
</evidence>
<dbReference type="InterPro" id="IPR020058">
    <property type="entry name" value="Glu/Gln-tRNA-synth_Ib_cat-dom"/>
</dbReference>
<dbReference type="GO" id="GO:0005524">
    <property type="term" value="F:ATP binding"/>
    <property type="evidence" value="ECO:0007669"/>
    <property type="project" value="UniProtKB-KW"/>
</dbReference>
<dbReference type="SUPFAM" id="SSF52374">
    <property type="entry name" value="Nucleotidylyl transferase"/>
    <property type="match status" value="1"/>
</dbReference>
<keyword evidence="7" id="KW-0648">Protein biosynthesis</keyword>
<accession>A0A511XKE0</accession>
<evidence type="ECO:0000259" key="8">
    <source>
        <dbReference type="Pfam" id="PF00749"/>
    </source>
</evidence>
<dbReference type="RefSeq" id="WP_146887931.1">
    <property type="nucleotide sequence ID" value="NZ_BJYG01000019.1"/>
</dbReference>
<feature type="domain" description="Glutamyl/glutaminyl-tRNA synthetase class Ib catalytic" evidence="8">
    <location>
        <begin position="11"/>
        <end position="278"/>
    </location>
</feature>
<keyword evidence="6 7" id="KW-0030">Aminoacyl-tRNA synthetase</keyword>
<dbReference type="Gene3D" id="3.40.50.620">
    <property type="entry name" value="HUPs"/>
    <property type="match status" value="1"/>
</dbReference>
<evidence type="ECO:0000256" key="1">
    <source>
        <dbReference type="ARBA" id="ARBA00022598"/>
    </source>
</evidence>
<dbReference type="EMBL" id="BJYG01000019">
    <property type="protein sequence ID" value="GEN63414.1"/>
    <property type="molecule type" value="Genomic_DNA"/>
</dbReference>
<keyword evidence="5 7" id="KW-0067">ATP-binding</keyword>
<keyword evidence="1 7" id="KW-0436">Ligase</keyword>
<proteinExistence type="inferred from homology"/>
<evidence type="ECO:0000256" key="6">
    <source>
        <dbReference type="ARBA" id="ARBA00023146"/>
    </source>
</evidence>
<keyword evidence="2" id="KW-0479">Metal-binding</keyword>
<evidence type="ECO:0000313" key="10">
    <source>
        <dbReference type="Proteomes" id="UP000321746"/>
    </source>
</evidence>
<evidence type="ECO:0000256" key="4">
    <source>
        <dbReference type="ARBA" id="ARBA00022833"/>
    </source>
</evidence>
<dbReference type="AlphaFoldDB" id="A0A511XKE0"/>
<evidence type="ECO:0000256" key="2">
    <source>
        <dbReference type="ARBA" id="ARBA00022723"/>
    </source>
</evidence>
<dbReference type="PRINTS" id="PR00987">
    <property type="entry name" value="TRNASYNTHGLU"/>
</dbReference>
<comment type="similarity">
    <text evidence="7">Belongs to the class-I aminoacyl-tRNA synthetase family.</text>
</comment>
<dbReference type="InterPro" id="IPR049940">
    <property type="entry name" value="GluQ/Sye"/>
</dbReference>
<dbReference type="Proteomes" id="UP000321746">
    <property type="component" value="Unassembled WGS sequence"/>
</dbReference>
<dbReference type="Pfam" id="PF00749">
    <property type="entry name" value="tRNA-synt_1c"/>
    <property type="match status" value="1"/>
</dbReference>
<dbReference type="InterPro" id="IPR000924">
    <property type="entry name" value="Glu/Gln-tRNA-synth"/>
</dbReference>
<name>A0A511XKE0_9PROT</name>
<dbReference type="GO" id="GO:0006424">
    <property type="term" value="P:glutamyl-tRNA aminoacylation"/>
    <property type="evidence" value="ECO:0007669"/>
    <property type="project" value="TreeGrafter"/>
</dbReference>